<dbReference type="PROSITE" id="PS51263">
    <property type="entry name" value="ADF_H"/>
    <property type="match status" value="1"/>
</dbReference>
<dbReference type="OMA" id="QCRFAVY"/>
<dbReference type="PhylomeDB" id="B4JJR4"/>
<keyword evidence="5" id="KW-1185">Reference proteome</keyword>
<keyword evidence="2" id="KW-0009">Actin-binding</keyword>
<dbReference type="OrthoDB" id="10249245at2759"/>
<dbReference type="STRING" id="7222.B4JJR4"/>
<dbReference type="HOGENOM" id="CLU_094004_3_1_1"/>
<evidence type="ECO:0000256" key="2">
    <source>
        <dbReference type="ARBA" id="ARBA00023203"/>
    </source>
</evidence>
<evidence type="ECO:0000313" key="5">
    <source>
        <dbReference type="Proteomes" id="UP000001070"/>
    </source>
</evidence>
<dbReference type="GO" id="GO:0003779">
    <property type="term" value="F:actin binding"/>
    <property type="evidence" value="ECO:0007669"/>
    <property type="project" value="UniProtKB-KW"/>
</dbReference>
<protein>
    <submittedName>
        <fullName evidence="4">GH12530</fullName>
    </submittedName>
</protein>
<comment type="similarity">
    <text evidence="1">Belongs to the actin-binding proteins ADF family.</text>
</comment>
<dbReference type="eggNOG" id="KOG1735">
    <property type="taxonomic scope" value="Eukaryota"/>
</dbReference>
<dbReference type="Pfam" id="PF00241">
    <property type="entry name" value="Cofilin_ADF"/>
    <property type="match status" value="1"/>
</dbReference>
<dbReference type="GO" id="GO:0015629">
    <property type="term" value="C:actin cytoskeleton"/>
    <property type="evidence" value="ECO:0007669"/>
    <property type="project" value="InterPro"/>
</dbReference>
<dbReference type="CDD" id="cd11286">
    <property type="entry name" value="ADF_cofilin_like"/>
    <property type="match status" value="1"/>
</dbReference>
<dbReference type="AlphaFoldDB" id="B4JJR4"/>
<dbReference type="SMART" id="SM00102">
    <property type="entry name" value="ADF"/>
    <property type="match status" value="1"/>
</dbReference>
<gene>
    <name evidence="4" type="primary">Dgri\GH12530</name>
    <name evidence="4" type="ORF">Dgri_GH12530</name>
</gene>
<dbReference type="InterPro" id="IPR017904">
    <property type="entry name" value="ADF/Cofilin"/>
</dbReference>
<dbReference type="GO" id="GO:0030042">
    <property type="term" value="P:actin filament depolymerization"/>
    <property type="evidence" value="ECO:0007669"/>
    <property type="project" value="InterPro"/>
</dbReference>
<feature type="domain" description="ADF-H" evidence="3">
    <location>
        <begin position="4"/>
        <end position="143"/>
    </location>
</feature>
<dbReference type="InterPro" id="IPR002108">
    <property type="entry name" value="ADF-H"/>
</dbReference>
<dbReference type="FunCoup" id="B4JJR4">
    <property type="interactions" value="582"/>
</dbReference>
<name>B4JJR4_DROGR</name>
<dbReference type="EMBL" id="CH916370">
    <property type="protein sequence ID" value="EDV99816.1"/>
    <property type="molecule type" value="Genomic_DNA"/>
</dbReference>
<proteinExistence type="inferred from homology"/>
<evidence type="ECO:0000259" key="3">
    <source>
        <dbReference type="PROSITE" id="PS51263"/>
    </source>
</evidence>
<dbReference type="PANTHER" id="PTHR11913">
    <property type="entry name" value="COFILIN-RELATED"/>
    <property type="match status" value="1"/>
</dbReference>
<dbReference type="SMR" id="B4JJR4"/>
<dbReference type="KEGG" id="dgr:6565355"/>
<dbReference type="Gene3D" id="3.40.20.10">
    <property type="entry name" value="Severin"/>
    <property type="match status" value="1"/>
</dbReference>
<organism evidence="5">
    <name type="scientific">Drosophila grimshawi</name>
    <name type="common">Hawaiian fruit fly</name>
    <name type="synonym">Idiomyia grimshawi</name>
    <dbReference type="NCBI Taxonomy" id="7222"/>
    <lineage>
        <taxon>Eukaryota</taxon>
        <taxon>Metazoa</taxon>
        <taxon>Ecdysozoa</taxon>
        <taxon>Arthropoda</taxon>
        <taxon>Hexapoda</taxon>
        <taxon>Insecta</taxon>
        <taxon>Pterygota</taxon>
        <taxon>Neoptera</taxon>
        <taxon>Endopterygota</taxon>
        <taxon>Diptera</taxon>
        <taxon>Brachycera</taxon>
        <taxon>Muscomorpha</taxon>
        <taxon>Ephydroidea</taxon>
        <taxon>Drosophilidae</taxon>
        <taxon>Drosophila</taxon>
        <taxon>Hawaiian Drosophila</taxon>
    </lineage>
</organism>
<reference evidence="4 5" key="1">
    <citation type="journal article" date="2007" name="Nature">
        <title>Evolution of genes and genomes on the Drosophila phylogeny.</title>
        <authorList>
            <consortium name="Drosophila 12 Genomes Consortium"/>
            <person name="Clark A.G."/>
            <person name="Eisen M.B."/>
            <person name="Smith D.R."/>
            <person name="Bergman C.M."/>
            <person name="Oliver B."/>
            <person name="Markow T.A."/>
            <person name="Kaufman T.C."/>
            <person name="Kellis M."/>
            <person name="Gelbart W."/>
            <person name="Iyer V.N."/>
            <person name="Pollard D.A."/>
            <person name="Sackton T.B."/>
            <person name="Larracuente A.M."/>
            <person name="Singh N.D."/>
            <person name="Abad J.P."/>
            <person name="Abt D.N."/>
            <person name="Adryan B."/>
            <person name="Aguade M."/>
            <person name="Akashi H."/>
            <person name="Anderson W.W."/>
            <person name="Aquadro C.F."/>
            <person name="Ardell D.H."/>
            <person name="Arguello R."/>
            <person name="Artieri C.G."/>
            <person name="Barbash D.A."/>
            <person name="Barker D."/>
            <person name="Barsanti P."/>
            <person name="Batterham P."/>
            <person name="Batzoglou S."/>
            <person name="Begun D."/>
            <person name="Bhutkar A."/>
            <person name="Blanco E."/>
            <person name="Bosak S.A."/>
            <person name="Bradley R.K."/>
            <person name="Brand A.D."/>
            <person name="Brent M.R."/>
            <person name="Brooks A.N."/>
            <person name="Brown R.H."/>
            <person name="Butlin R.K."/>
            <person name="Caggese C."/>
            <person name="Calvi B.R."/>
            <person name="Bernardo de Carvalho A."/>
            <person name="Caspi A."/>
            <person name="Castrezana S."/>
            <person name="Celniker S.E."/>
            <person name="Chang J.L."/>
            <person name="Chapple C."/>
            <person name="Chatterji S."/>
            <person name="Chinwalla A."/>
            <person name="Civetta A."/>
            <person name="Clifton S.W."/>
            <person name="Comeron J.M."/>
            <person name="Costello J.C."/>
            <person name="Coyne J.A."/>
            <person name="Daub J."/>
            <person name="David R.G."/>
            <person name="Delcher A.L."/>
            <person name="Delehaunty K."/>
            <person name="Do C.B."/>
            <person name="Ebling H."/>
            <person name="Edwards K."/>
            <person name="Eickbush T."/>
            <person name="Evans J.D."/>
            <person name="Filipski A."/>
            <person name="Findeiss S."/>
            <person name="Freyhult E."/>
            <person name="Fulton L."/>
            <person name="Fulton R."/>
            <person name="Garcia A.C."/>
            <person name="Gardiner A."/>
            <person name="Garfield D.A."/>
            <person name="Garvin B.E."/>
            <person name="Gibson G."/>
            <person name="Gilbert D."/>
            <person name="Gnerre S."/>
            <person name="Godfrey J."/>
            <person name="Good R."/>
            <person name="Gotea V."/>
            <person name="Gravely B."/>
            <person name="Greenberg A.J."/>
            <person name="Griffiths-Jones S."/>
            <person name="Gross S."/>
            <person name="Guigo R."/>
            <person name="Gustafson E.A."/>
            <person name="Haerty W."/>
            <person name="Hahn M.W."/>
            <person name="Halligan D.L."/>
            <person name="Halpern A.L."/>
            <person name="Halter G.M."/>
            <person name="Han M.V."/>
            <person name="Heger A."/>
            <person name="Hillier L."/>
            <person name="Hinrichs A.S."/>
            <person name="Holmes I."/>
            <person name="Hoskins R.A."/>
            <person name="Hubisz M.J."/>
            <person name="Hultmark D."/>
            <person name="Huntley M.A."/>
            <person name="Jaffe D.B."/>
            <person name="Jagadeeshan S."/>
            <person name="Jeck W.R."/>
            <person name="Johnson J."/>
            <person name="Jones C.D."/>
            <person name="Jordan W.C."/>
            <person name="Karpen G.H."/>
            <person name="Kataoka E."/>
            <person name="Keightley P.D."/>
            <person name="Kheradpour P."/>
            <person name="Kirkness E.F."/>
            <person name="Koerich L.B."/>
            <person name="Kristiansen K."/>
            <person name="Kudrna D."/>
            <person name="Kulathinal R.J."/>
            <person name="Kumar S."/>
            <person name="Kwok R."/>
            <person name="Lander E."/>
            <person name="Langley C.H."/>
            <person name="Lapoint R."/>
            <person name="Lazzaro B.P."/>
            <person name="Lee S.J."/>
            <person name="Levesque L."/>
            <person name="Li R."/>
            <person name="Lin C.F."/>
            <person name="Lin M.F."/>
            <person name="Lindblad-Toh K."/>
            <person name="Llopart A."/>
            <person name="Long M."/>
            <person name="Low L."/>
            <person name="Lozovsky E."/>
            <person name="Lu J."/>
            <person name="Luo M."/>
            <person name="Machado C.A."/>
            <person name="Makalowski W."/>
            <person name="Marzo M."/>
            <person name="Matsuda M."/>
            <person name="Matzkin L."/>
            <person name="McAllister B."/>
            <person name="McBride C.S."/>
            <person name="McKernan B."/>
            <person name="McKernan K."/>
            <person name="Mendez-Lago M."/>
            <person name="Minx P."/>
            <person name="Mollenhauer M.U."/>
            <person name="Montooth K."/>
            <person name="Mount S.M."/>
            <person name="Mu X."/>
            <person name="Myers E."/>
            <person name="Negre B."/>
            <person name="Newfeld S."/>
            <person name="Nielsen R."/>
            <person name="Noor M.A."/>
            <person name="O'Grady P."/>
            <person name="Pachter L."/>
            <person name="Papaceit M."/>
            <person name="Parisi M.J."/>
            <person name="Parisi M."/>
            <person name="Parts L."/>
            <person name="Pedersen J.S."/>
            <person name="Pesole G."/>
            <person name="Phillippy A.M."/>
            <person name="Ponting C.P."/>
            <person name="Pop M."/>
            <person name="Porcelli D."/>
            <person name="Powell J.R."/>
            <person name="Prohaska S."/>
            <person name="Pruitt K."/>
            <person name="Puig M."/>
            <person name="Quesneville H."/>
            <person name="Ram K.R."/>
            <person name="Rand D."/>
            <person name="Rasmussen M.D."/>
            <person name="Reed L.K."/>
            <person name="Reenan R."/>
            <person name="Reily A."/>
            <person name="Remington K.A."/>
            <person name="Rieger T.T."/>
            <person name="Ritchie M.G."/>
            <person name="Robin C."/>
            <person name="Rogers Y.H."/>
            <person name="Rohde C."/>
            <person name="Rozas J."/>
            <person name="Rubenfield M.J."/>
            <person name="Ruiz A."/>
            <person name="Russo S."/>
            <person name="Salzberg S.L."/>
            <person name="Sanchez-Gracia A."/>
            <person name="Saranga D.J."/>
            <person name="Sato H."/>
            <person name="Schaeffer S.W."/>
            <person name="Schatz M.C."/>
            <person name="Schlenke T."/>
            <person name="Schwartz R."/>
            <person name="Segarra C."/>
            <person name="Singh R.S."/>
            <person name="Sirot L."/>
            <person name="Sirota M."/>
            <person name="Sisneros N.B."/>
            <person name="Smith C.D."/>
            <person name="Smith T.F."/>
            <person name="Spieth J."/>
            <person name="Stage D.E."/>
            <person name="Stark A."/>
            <person name="Stephan W."/>
            <person name="Strausberg R.L."/>
            <person name="Strempel S."/>
            <person name="Sturgill D."/>
            <person name="Sutton G."/>
            <person name="Sutton G.G."/>
            <person name="Tao W."/>
            <person name="Teichmann S."/>
            <person name="Tobari Y.N."/>
            <person name="Tomimura Y."/>
            <person name="Tsolas J.M."/>
            <person name="Valente V.L."/>
            <person name="Venter E."/>
            <person name="Venter J.C."/>
            <person name="Vicario S."/>
            <person name="Vieira F.G."/>
            <person name="Vilella A.J."/>
            <person name="Villasante A."/>
            <person name="Walenz B."/>
            <person name="Wang J."/>
            <person name="Wasserman M."/>
            <person name="Watts T."/>
            <person name="Wilson D."/>
            <person name="Wilson R.K."/>
            <person name="Wing R.A."/>
            <person name="Wolfner M.F."/>
            <person name="Wong A."/>
            <person name="Wong G.K."/>
            <person name="Wu C.I."/>
            <person name="Wu G."/>
            <person name="Yamamoto D."/>
            <person name="Yang H.P."/>
            <person name="Yang S.P."/>
            <person name="Yorke J.A."/>
            <person name="Yoshida K."/>
            <person name="Zdobnov E."/>
            <person name="Zhang P."/>
            <person name="Zhang Y."/>
            <person name="Zimin A.V."/>
            <person name="Baldwin J."/>
            <person name="Abdouelleil A."/>
            <person name="Abdulkadir J."/>
            <person name="Abebe A."/>
            <person name="Abera B."/>
            <person name="Abreu J."/>
            <person name="Acer S.C."/>
            <person name="Aftuck L."/>
            <person name="Alexander A."/>
            <person name="An P."/>
            <person name="Anderson E."/>
            <person name="Anderson S."/>
            <person name="Arachi H."/>
            <person name="Azer M."/>
            <person name="Bachantsang P."/>
            <person name="Barry A."/>
            <person name="Bayul T."/>
            <person name="Berlin A."/>
            <person name="Bessette D."/>
            <person name="Bloom T."/>
            <person name="Blye J."/>
            <person name="Boguslavskiy L."/>
            <person name="Bonnet C."/>
            <person name="Boukhgalter B."/>
            <person name="Bourzgui I."/>
            <person name="Brown A."/>
            <person name="Cahill P."/>
            <person name="Channer S."/>
            <person name="Cheshatsang Y."/>
            <person name="Chuda L."/>
            <person name="Citroen M."/>
            <person name="Collymore A."/>
            <person name="Cooke P."/>
            <person name="Costello M."/>
            <person name="D'Aco K."/>
            <person name="Daza R."/>
            <person name="De Haan G."/>
            <person name="DeGray S."/>
            <person name="DeMaso C."/>
            <person name="Dhargay N."/>
            <person name="Dooley K."/>
            <person name="Dooley E."/>
            <person name="Doricent M."/>
            <person name="Dorje P."/>
            <person name="Dorjee K."/>
            <person name="Dupes A."/>
            <person name="Elong R."/>
            <person name="Falk J."/>
            <person name="Farina A."/>
            <person name="Faro S."/>
            <person name="Ferguson D."/>
            <person name="Fisher S."/>
            <person name="Foley C.D."/>
            <person name="Franke A."/>
            <person name="Friedrich D."/>
            <person name="Gadbois L."/>
            <person name="Gearin G."/>
            <person name="Gearin C.R."/>
            <person name="Giannoukos G."/>
            <person name="Goode T."/>
            <person name="Graham J."/>
            <person name="Grandbois E."/>
            <person name="Grewal S."/>
            <person name="Gyaltsen K."/>
            <person name="Hafez N."/>
            <person name="Hagos B."/>
            <person name="Hall J."/>
            <person name="Henson C."/>
            <person name="Hollinger A."/>
            <person name="Honan T."/>
            <person name="Huard M.D."/>
            <person name="Hughes L."/>
            <person name="Hurhula B."/>
            <person name="Husby M.E."/>
            <person name="Kamat A."/>
            <person name="Kanga B."/>
            <person name="Kashin S."/>
            <person name="Khazanovich D."/>
            <person name="Kisner P."/>
            <person name="Lance K."/>
            <person name="Lara M."/>
            <person name="Lee W."/>
            <person name="Lennon N."/>
            <person name="Letendre F."/>
            <person name="LeVine R."/>
            <person name="Lipovsky A."/>
            <person name="Liu X."/>
            <person name="Liu J."/>
            <person name="Liu S."/>
            <person name="Lokyitsang T."/>
            <person name="Lokyitsang Y."/>
            <person name="Lubonja R."/>
            <person name="Lui A."/>
            <person name="MacDonald P."/>
            <person name="Magnisalis V."/>
            <person name="Maru K."/>
            <person name="Matthews C."/>
            <person name="McCusker W."/>
            <person name="McDonough S."/>
            <person name="Mehta T."/>
            <person name="Meldrim J."/>
            <person name="Meneus L."/>
            <person name="Mihai O."/>
            <person name="Mihalev A."/>
            <person name="Mihova T."/>
            <person name="Mittelman R."/>
            <person name="Mlenga V."/>
            <person name="Montmayeur A."/>
            <person name="Mulrain L."/>
            <person name="Navidi A."/>
            <person name="Naylor J."/>
            <person name="Negash T."/>
            <person name="Nguyen T."/>
            <person name="Nguyen N."/>
            <person name="Nicol R."/>
            <person name="Norbu C."/>
            <person name="Norbu N."/>
            <person name="Novod N."/>
            <person name="O'Neill B."/>
            <person name="Osman S."/>
            <person name="Markiewicz E."/>
            <person name="Oyono O.L."/>
            <person name="Patti C."/>
            <person name="Phunkhang P."/>
            <person name="Pierre F."/>
            <person name="Priest M."/>
            <person name="Raghuraman S."/>
            <person name="Rege F."/>
            <person name="Reyes R."/>
            <person name="Rise C."/>
            <person name="Rogov P."/>
            <person name="Ross K."/>
            <person name="Ryan E."/>
            <person name="Settipalli S."/>
            <person name="Shea T."/>
            <person name="Sherpa N."/>
            <person name="Shi L."/>
            <person name="Shih D."/>
            <person name="Sparrow T."/>
            <person name="Spaulding J."/>
            <person name="Stalker J."/>
            <person name="Stange-Thomann N."/>
            <person name="Stavropoulos S."/>
            <person name="Stone C."/>
            <person name="Strader C."/>
            <person name="Tesfaye S."/>
            <person name="Thomson T."/>
            <person name="Thoulutsang Y."/>
            <person name="Thoulutsang D."/>
            <person name="Topham K."/>
            <person name="Topping I."/>
            <person name="Tsamla T."/>
            <person name="Vassiliev H."/>
            <person name="Vo A."/>
            <person name="Wangchuk T."/>
            <person name="Wangdi T."/>
            <person name="Weiand M."/>
            <person name="Wilkinson J."/>
            <person name="Wilson A."/>
            <person name="Yadav S."/>
            <person name="Young G."/>
            <person name="Yu Q."/>
            <person name="Zembek L."/>
            <person name="Zhong D."/>
            <person name="Zimmer A."/>
            <person name="Zwirko Z."/>
            <person name="Jaffe D.B."/>
            <person name="Alvarez P."/>
            <person name="Brockman W."/>
            <person name="Butler J."/>
            <person name="Chin C."/>
            <person name="Gnerre S."/>
            <person name="Grabherr M."/>
            <person name="Kleber M."/>
            <person name="Mauceli E."/>
            <person name="MacCallum I."/>
        </authorList>
    </citation>
    <scope>NUCLEOTIDE SEQUENCE [LARGE SCALE GENOMIC DNA]</scope>
    <source>
        <strain evidence="5">Tucson 15287-2541.00</strain>
    </source>
</reference>
<sequence length="148" mass="17278">MTSGIQVSMECNDIFEQIHKFKQHRYVILAIKEESEISIEIVGRRDAGYDDFLVDLRKGGPEQCRYAVYDYAYHHQCQGTSSTSLKERIFMMLWCPMQAKIKDKMLYSTSFAALKQQLIGVHKYIQATELDEASRECVEKQLRVLDRN</sequence>
<evidence type="ECO:0000256" key="1">
    <source>
        <dbReference type="ARBA" id="ARBA00006844"/>
    </source>
</evidence>
<dbReference type="SUPFAM" id="SSF55753">
    <property type="entry name" value="Actin depolymerizing proteins"/>
    <property type="match status" value="1"/>
</dbReference>
<evidence type="ECO:0000313" key="4">
    <source>
        <dbReference type="EMBL" id="EDV99816.1"/>
    </source>
</evidence>
<dbReference type="Proteomes" id="UP000001070">
    <property type="component" value="Unassembled WGS sequence"/>
</dbReference>
<dbReference type="InterPro" id="IPR029006">
    <property type="entry name" value="ADF-H/Gelsolin-like_dom_sf"/>
</dbReference>
<dbReference type="InParanoid" id="B4JJR4"/>
<accession>B4JJR4</accession>